<dbReference type="GO" id="GO:0003677">
    <property type="term" value="F:DNA binding"/>
    <property type="evidence" value="ECO:0007669"/>
    <property type="project" value="UniProtKB-KW"/>
</dbReference>
<dbReference type="OrthoDB" id="9801546at2"/>
<evidence type="ECO:0000259" key="4">
    <source>
        <dbReference type="PROSITE" id="PS50949"/>
    </source>
</evidence>
<dbReference type="SUPFAM" id="SSF46785">
    <property type="entry name" value="Winged helix' DNA-binding domain"/>
    <property type="match status" value="1"/>
</dbReference>
<name>A0A1I0F1W3_9FIRM</name>
<dbReference type="AlphaFoldDB" id="A0A1I0F1W3"/>
<dbReference type="CDD" id="cd07377">
    <property type="entry name" value="WHTH_GntR"/>
    <property type="match status" value="1"/>
</dbReference>
<reference evidence="5 6" key="1">
    <citation type="submission" date="2016-10" db="EMBL/GenBank/DDBJ databases">
        <authorList>
            <person name="de Groot N.N."/>
        </authorList>
    </citation>
    <scope>NUCLEOTIDE SEQUENCE [LARGE SCALE GENOMIC DNA]</scope>
    <source>
        <strain evidence="5 6">DSM 18979</strain>
    </source>
</reference>
<dbReference type="PANTHER" id="PTHR38445">
    <property type="entry name" value="HTH-TYPE TRANSCRIPTIONAL REPRESSOR YTRA"/>
    <property type="match status" value="1"/>
</dbReference>
<keyword evidence="2" id="KW-0238">DNA-binding</keyword>
<dbReference type="Pfam" id="PF00392">
    <property type="entry name" value="GntR"/>
    <property type="match status" value="1"/>
</dbReference>
<evidence type="ECO:0000256" key="2">
    <source>
        <dbReference type="ARBA" id="ARBA00023125"/>
    </source>
</evidence>
<evidence type="ECO:0000256" key="1">
    <source>
        <dbReference type="ARBA" id="ARBA00023015"/>
    </source>
</evidence>
<accession>A0A1I0F1W3</accession>
<keyword evidence="6" id="KW-1185">Reference proteome</keyword>
<organism evidence="5 6">
    <name type="scientific">Natronincola peptidivorans</name>
    <dbReference type="NCBI Taxonomy" id="426128"/>
    <lineage>
        <taxon>Bacteria</taxon>
        <taxon>Bacillati</taxon>
        <taxon>Bacillota</taxon>
        <taxon>Clostridia</taxon>
        <taxon>Peptostreptococcales</taxon>
        <taxon>Natronincolaceae</taxon>
        <taxon>Natronincola</taxon>
    </lineage>
</organism>
<dbReference type="PROSITE" id="PS50949">
    <property type="entry name" value="HTH_GNTR"/>
    <property type="match status" value="1"/>
</dbReference>
<gene>
    <name evidence="5" type="ORF">SAMN05660297_02647</name>
</gene>
<keyword evidence="1" id="KW-0805">Transcription regulation</keyword>
<proteinExistence type="predicted"/>
<dbReference type="RefSeq" id="WP_090444922.1">
    <property type="nucleotide sequence ID" value="NZ_FOHU01000013.1"/>
</dbReference>
<dbReference type="InterPro" id="IPR036390">
    <property type="entry name" value="WH_DNA-bd_sf"/>
</dbReference>
<dbReference type="STRING" id="426128.SAMN05660297_02647"/>
<dbReference type="SMART" id="SM00345">
    <property type="entry name" value="HTH_GNTR"/>
    <property type="match status" value="1"/>
</dbReference>
<protein>
    <submittedName>
        <fullName evidence="5">Transcriptional regulator, GntR family</fullName>
    </submittedName>
</protein>
<dbReference type="Proteomes" id="UP000199568">
    <property type="component" value="Unassembled WGS sequence"/>
</dbReference>
<evidence type="ECO:0000256" key="3">
    <source>
        <dbReference type="ARBA" id="ARBA00023163"/>
    </source>
</evidence>
<dbReference type="EMBL" id="FOHU01000013">
    <property type="protein sequence ID" value="SET51998.1"/>
    <property type="molecule type" value="Genomic_DNA"/>
</dbReference>
<dbReference type="Gene3D" id="1.10.10.10">
    <property type="entry name" value="Winged helix-like DNA-binding domain superfamily/Winged helix DNA-binding domain"/>
    <property type="match status" value="1"/>
</dbReference>
<dbReference type="PANTHER" id="PTHR38445:SF7">
    <property type="entry name" value="GNTR-FAMILY TRANSCRIPTIONAL REGULATOR"/>
    <property type="match status" value="1"/>
</dbReference>
<evidence type="ECO:0000313" key="6">
    <source>
        <dbReference type="Proteomes" id="UP000199568"/>
    </source>
</evidence>
<evidence type="ECO:0000313" key="5">
    <source>
        <dbReference type="EMBL" id="SET51998.1"/>
    </source>
</evidence>
<sequence length="122" mass="13713">MEILISNSSQKPIYTQIADQIRKHILTGRLKDGDTMPSIRALAKELHVSVITTKTAYQELEREGLLEAVKGKGFYVSAKQGEALKEQKNVQIKKGLQEIIEESKALGISLEELIDLVKRMYS</sequence>
<keyword evidence="3" id="KW-0804">Transcription</keyword>
<dbReference type="InterPro" id="IPR000524">
    <property type="entry name" value="Tscrpt_reg_HTH_GntR"/>
</dbReference>
<dbReference type="InterPro" id="IPR036388">
    <property type="entry name" value="WH-like_DNA-bd_sf"/>
</dbReference>
<dbReference type="GO" id="GO:0003700">
    <property type="term" value="F:DNA-binding transcription factor activity"/>
    <property type="evidence" value="ECO:0007669"/>
    <property type="project" value="InterPro"/>
</dbReference>
<feature type="domain" description="HTH gntR-type" evidence="4">
    <location>
        <begin position="11"/>
        <end position="79"/>
    </location>
</feature>